<name>A0ABS8SZV9_DATST</name>
<feature type="non-terminal residue" evidence="1">
    <location>
        <position position="1"/>
    </location>
</feature>
<evidence type="ECO:0000313" key="2">
    <source>
        <dbReference type="Proteomes" id="UP000823775"/>
    </source>
</evidence>
<comment type="caution">
    <text evidence="1">The sequence shown here is derived from an EMBL/GenBank/DDBJ whole genome shotgun (WGS) entry which is preliminary data.</text>
</comment>
<proteinExistence type="predicted"/>
<reference evidence="1 2" key="1">
    <citation type="journal article" date="2021" name="BMC Genomics">
        <title>Datura genome reveals duplications of psychoactive alkaloid biosynthetic genes and high mutation rate following tissue culture.</title>
        <authorList>
            <person name="Rajewski A."/>
            <person name="Carter-House D."/>
            <person name="Stajich J."/>
            <person name="Litt A."/>
        </authorList>
    </citation>
    <scope>NUCLEOTIDE SEQUENCE [LARGE SCALE GENOMIC DNA]</scope>
    <source>
        <strain evidence="1">AR-01</strain>
    </source>
</reference>
<feature type="non-terminal residue" evidence="1">
    <location>
        <position position="61"/>
    </location>
</feature>
<organism evidence="1 2">
    <name type="scientific">Datura stramonium</name>
    <name type="common">Jimsonweed</name>
    <name type="synonym">Common thornapple</name>
    <dbReference type="NCBI Taxonomy" id="4076"/>
    <lineage>
        <taxon>Eukaryota</taxon>
        <taxon>Viridiplantae</taxon>
        <taxon>Streptophyta</taxon>
        <taxon>Embryophyta</taxon>
        <taxon>Tracheophyta</taxon>
        <taxon>Spermatophyta</taxon>
        <taxon>Magnoliopsida</taxon>
        <taxon>eudicotyledons</taxon>
        <taxon>Gunneridae</taxon>
        <taxon>Pentapetalae</taxon>
        <taxon>asterids</taxon>
        <taxon>lamiids</taxon>
        <taxon>Solanales</taxon>
        <taxon>Solanaceae</taxon>
        <taxon>Solanoideae</taxon>
        <taxon>Datureae</taxon>
        <taxon>Datura</taxon>
    </lineage>
</organism>
<accession>A0ABS8SZV9</accession>
<dbReference type="Proteomes" id="UP000823775">
    <property type="component" value="Unassembled WGS sequence"/>
</dbReference>
<keyword evidence="2" id="KW-1185">Reference proteome</keyword>
<dbReference type="EMBL" id="JACEIK010000980">
    <property type="protein sequence ID" value="MCD7464617.1"/>
    <property type="molecule type" value="Genomic_DNA"/>
</dbReference>
<gene>
    <name evidence="1" type="ORF">HAX54_053111</name>
</gene>
<evidence type="ECO:0000313" key="1">
    <source>
        <dbReference type="EMBL" id="MCD7464617.1"/>
    </source>
</evidence>
<protein>
    <submittedName>
        <fullName evidence="1">Uncharacterized protein</fullName>
    </submittedName>
</protein>
<sequence>NCIDKAFLALEFPTIRDKVRELGLGYVFAKPEECNLALVREFYAYWDTYFGESTKIKIRCQ</sequence>